<evidence type="ECO:0000313" key="2">
    <source>
        <dbReference type="EMBL" id="MCD2166821.1"/>
    </source>
</evidence>
<evidence type="ECO:0000256" key="1">
    <source>
        <dbReference type="SAM" id="MobiDB-lite"/>
    </source>
</evidence>
<comment type="caution">
    <text evidence="2">The sequence shown here is derived from an EMBL/GenBank/DDBJ whole genome shotgun (WGS) entry which is preliminary data.</text>
</comment>
<gene>
    <name evidence="2" type="ORF">LPW39_16985</name>
</gene>
<sequence length="320" mass="34442">MAGPKVSQRHRSVLPPNASLLERAIDGNFPADWGSLADQAEPAADPDVLQPWVVAHWQLSQFDRYFADPRELLAKGLPWLRERGSAAAVRRAMGWLGYRGVKIEEDGALLHIDPGREITAADLRYLAHVVKASLPLHVRFYRVFHRLDRRVLRTNSRPGLNHGLLQADSGTPMDAGDGTTIIVSQGAFNGGTAPRLTGARIPGGHCTAKGGRMRRTDWPLLNLYRLGSPVRKPLAGTAAATHGGAAPAYVRLACYGDTTPRSAPSNAIASPLGQPLGAAASQAGRDLPRTVPDRTWETGGWDGDTWQTTDIAGGNIVIQE</sequence>
<dbReference type="AlphaFoldDB" id="A0AAW4Y1P8"/>
<keyword evidence="3" id="KW-1185">Reference proteome</keyword>
<feature type="region of interest" description="Disordered" evidence="1">
    <location>
        <begin position="265"/>
        <end position="305"/>
    </location>
</feature>
<name>A0AAW4Y1P8_9BURK</name>
<protein>
    <submittedName>
        <fullName evidence="2">Phage tail protein</fullName>
    </submittedName>
</protein>
<reference evidence="2 3" key="1">
    <citation type="submission" date="2021-11" db="EMBL/GenBank/DDBJ databases">
        <title>Genome sequence.</title>
        <authorList>
            <person name="Sun Q."/>
        </authorList>
    </citation>
    <scope>NUCLEOTIDE SEQUENCE [LARGE SCALE GENOMIC DNA]</scope>
    <source>
        <strain evidence="2 3">KCTC 12005</strain>
    </source>
</reference>
<accession>A0AAW4Y1P8</accession>
<organism evidence="2 3">
    <name type="scientific">Comamonas koreensis</name>
    <dbReference type="NCBI Taxonomy" id="160825"/>
    <lineage>
        <taxon>Bacteria</taxon>
        <taxon>Pseudomonadati</taxon>
        <taxon>Pseudomonadota</taxon>
        <taxon>Betaproteobacteria</taxon>
        <taxon>Burkholderiales</taxon>
        <taxon>Comamonadaceae</taxon>
        <taxon>Comamonas</taxon>
    </lineage>
</organism>
<dbReference type="Pfam" id="PF09684">
    <property type="entry name" value="Tail_P2_I"/>
    <property type="match status" value="1"/>
</dbReference>
<proteinExistence type="predicted"/>
<dbReference type="Proteomes" id="UP001199260">
    <property type="component" value="Unassembled WGS sequence"/>
</dbReference>
<evidence type="ECO:0000313" key="3">
    <source>
        <dbReference type="Proteomes" id="UP001199260"/>
    </source>
</evidence>
<dbReference type="InterPro" id="IPR006521">
    <property type="entry name" value="Tail_protein_I"/>
</dbReference>
<dbReference type="EMBL" id="JAJNCT010000021">
    <property type="protein sequence ID" value="MCD2166821.1"/>
    <property type="molecule type" value="Genomic_DNA"/>
</dbReference>
<feature type="compositionally biased region" description="Basic and acidic residues" evidence="1">
    <location>
        <begin position="286"/>
        <end position="296"/>
    </location>
</feature>
<dbReference type="RefSeq" id="WP_230777945.1">
    <property type="nucleotide sequence ID" value="NZ_JAJNCT010000021.1"/>
</dbReference>